<dbReference type="CDD" id="cd00475">
    <property type="entry name" value="Cis_IPPS"/>
    <property type="match status" value="1"/>
</dbReference>
<dbReference type="InterPro" id="IPR036424">
    <property type="entry name" value="UPP_synth-like_sf"/>
</dbReference>
<reference evidence="4" key="2">
    <citation type="submission" date="2025-08" db="UniProtKB">
        <authorList>
            <consortium name="RefSeq"/>
        </authorList>
    </citation>
    <scope>IDENTIFICATION</scope>
    <source>
        <tissue evidence="4">Leaf</tissue>
    </source>
</reference>
<reference evidence="3" key="1">
    <citation type="journal article" date="2021" name="Nat. Commun.">
        <title>Genomic analyses provide insights into spinach domestication and the genetic basis of agronomic traits.</title>
        <authorList>
            <person name="Cai X."/>
            <person name="Sun X."/>
            <person name="Xu C."/>
            <person name="Sun H."/>
            <person name="Wang X."/>
            <person name="Ge C."/>
            <person name="Zhang Z."/>
            <person name="Wang Q."/>
            <person name="Fei Z."/>
            <person name="Jiao C."/>
            <person name="Wang Q."/>
        </authorList>
    </citation>
    <scope>NUCLEOTIDE SEQUENCE [LARGE SCALE GENOMIC DNA]</scope>
    <source>
        <strain evidence="3">cv. Varoflay</strain>
    </source>
</reference>
<gene>
    <name evidence="4" type="primary">LOC110804874</name>
</gene>
<dbReference type="Proteomes" id="UP000813463">
    <property type="component" value="Chromosome 6"/>
</dbReference>
<dbReference type="GO" id="GO:0009409">
    <property type="term" value="P:response to cold"/>
    <property type="evidence" value="ECO:0000318"/>
    <property type="project" value="GO_Central"/>
</dbReference>
<proteinExistence type="inferred from homology"/>
<accession>A0A9R0JGR0</accession>
<dbReference type="GO" id="GO:0009570">
    <property type="term" value="C:chloroplast stroma"/>
    <property type="evidence" value="ECO:0000318"/>
    <property type="project" value="GO_Central"/>
</dbReference>
<dbReference type="Pfam" id="PF01255">
    <property type="entry name" value="Prenyltransf"/>
    <property type="match status" value="1"/>
</dbReference>
<organism evidence="3 4">
    <name type="scientific">Spinacia oleracea</name>
    <name type="common">Spinach</name>
    <dbReference type="NCBI Taxonomy" id="3562"/>
    <lineage>
        <taxon>Eukaryota</taxon>
        <taxon>Viridiplantae</taxon>
        <taxon>Streptophyta</taxon>
        <taxon>Embryophyta</taxon>
        <taxon>Tracheophyta</taxon>
        <taxon>Spermatophyta</taxon>
        <taxon>Magnoliopsida</taxon>
        <taxon>eudicotyledons</taxon>
        <taxon>Gunneridae</taxon>
        <taxon>Pentapetalae</taxon>
        <taxon>Caryophyllales</taxon>
        <taxon>Chenopodiaceae</taxon>
        <taxon>Chenopodioideae</taxon>
        <taxon>Anserineae</taxon>
        <taxon>Spinacia</taxon>
    </lineage>
</organism>
<comment type="similarity">
    <text evidence="2">Belongs to the UPP synthase family.</text>
</comment>
<dbReference type="GO" id="GO:0016094">
    <property type="term" value="P:polyprenol biosynthetic process"/>
    <property type="evidence" value="ECO:0000318"/>
    <property type="project" value="GO_Central"/>
</dbReference>
<dbReference type="AlphaFoldDB" id="A0A9R0JGR0"/>
<dbReference type="EC" id="2.5.1.-" evidence="2"/>
<keyword evidence="1 2" id="KW-0808">Transferase</keyword>
<protein>
    <recommendedName>
        <fullName evidence="2">Alkyl transferase</fullName>
        <ecNumber evidence="2">2.5.1.-</ecNumber>
    </recommendedName>
</protein>
<dbReference type="PANTHER" id="PTHR10291:SF0">
    <property type="entry name" value="DEHYDRODOLICHYL DIPHOSPHATE SYNTHASE 2"/>
    <property type="match status" value="1"/>
</dbReference>
<keyword evidence="3" id="KW-1185">Reference proteome</keyword>
<dbReference type="KEGG" id="soe:110804874"/>
<name>A0A9R0JGR0_SPIOL</name>
<dbReference type="GO" id="GO:0009668">
    <property type="term" value="P:plastid membrane organization"/>
    <property type="evidence" value="ECO:0000318"/>
    <property type="project" value="GO_Central"/>
</dbReference>
<dbReference type="GO" id="GO:0045547">
    <property type="term" value="F:ditrans,polycis-polyprenyl diphosphate synthase [(2E,6E)-farnesyl diphosphate specific] activity"/>
    <property type="evidence" value="ECO:0007669"/>
    <property type="project" value="TreeGrafter"/>
</dbReference>
<dbReference type="Gene3D" id="3.40.1180.10">
    <property type="entry name" value="Decaprenyl diphosphate synthase-like"/>
    <property type="match status" value="1"/>
</dbReference>
<evidence type="ECO:0000313" key="4">
    <source>
        <dbReference type="RefSeq" id="XP_021866164.2"/>
    </source>
</evidence>
<dbReference type="NCBIfam" id="TIGR00055">
    <property type="entry name" value="uppS"/>
    <property type="match status" value="1"/>
</dbReference>
<sequence>MVSLGRLNGSSVGAFSKILRTNCNSDFLKHNPNYLIRSLRNNCSSIEASNDKKFDDSKYSQSLKDGVIPKHVVIILDGNRRWLKARGLKLDYKPYLIAEMKFVDYCLKWGIGTATSYVYGLGNVEKRTKEETDVLLGQFETNLEEELENFTRNGVRVWVVGEKRMLSESCQATVKKVEEATKHNTKLDFILAVCYSSQRDIVHATRKICKKLREGSIAEEDVNEDLIEQHLSLCGSRPLPDLFIRTGGGQKRIGMLLGWQVGHIELYFSDSLAPDFGEDVFLDALRSYQLRDRMFGK</sequence>
<evidence type="ECO:0000313" key="3">
    <source>
        <dbReference type="Proteomes" id="UP000813463"/>
    </source>
</evidence>
<evidence type="ECO:0000256" key="2">
    <source>
        <dbReference type="RuleBase" id="RU363018"/>
    </source>
</evidence>
<dbReference type="InterPro" id="IPR001441">
    <property type="entry name" value="UPP_synth-like"/>
</dbReference>
<dbReference type="PANTHER" id="PTHR10291">
    <property type="entry name" value="DEHYDRODOLICHYL DIPHOSPHATE SYNTHASE FAMILY MEMBER"/>
    <property type="match status" value="1"/>
</dbReference>
<dbReference type="RefSeq" id="XP_021866164.2">
    <property type="nucleotide sequence ID" value="XM_022010472.2"/>
</dbReference>
<evidence type="ECO:0000256" key="1">
    <source>
        <dbReference type="ARBA" id="ARBA00022679"/>
    </source>
</evidence>
<dbReference type="SUPFAM" id="SSF64005">
    <property type="entry name" value="Undecaprenyl diphosphate synthase"/>
    <property type="match status" value="1"/>
</dbReference>
<dbReference type="GeneID" id="110804874"/>